<dbReference type="RefSeq" id="WP_150662609.1">
    <property type="nucleotide sequence ID" value="NZ_CABPSA010000001.1"/>
</dbReference>
<dbReference type="InterPro" id="IPR014729">
    <property type="entry name" value="Rossmann-like_a/b/a_fold"/>
</dbReference>
<evidence type="ECO:0000256" key="1">
    <source>
        <dbReference type="ARBA" id="ARBA00008791"/>
    </source>
</evidence>
<dbReference type="Pfam" id="PF00582">
    <property type="entry name" value="Usp"/>
    <property type="match status" value="1"/>
</dbReference>
<dbReference type="PANTHER" id="PTHR46268:SF15">
    <property type="entry name" value="UNIVERSAL STRESS PROTEIN HP_0031"/>
    <property type="match status" value="1"/>
</dbReference>
<dbReference type="CDD" id="cd00293">
    <property type="entry name" value="USP-like"/>
    <property type="match status" value="1"/>
</dbReference>
<accession>A0A5E4RN30</accession>
<dbReference type="Gene3D" id="3.40.50.620">
    <property type="entry name" value="HUPs"/>
    <property type="match status" value="1"/>
</dbReference>
<dbReference type="InterPro" id="IPR006015">
    <property type="entry name" value="Universal_stress_UspA"/>
</dbReference>
<dbReference type="SUPFAM" id="SSF52402">
    <property type="entry name" value="Adenine nucleotide alpha hydrolases-like"/>
    <property type="match status" value="1"/>
</dbReference>
<dbReference type="PRINTS" id="PR01438">
    <property type="entry name" value="UNVRSLSTRESS"/>
</dbReference>
<dbReference type="AlphaFoldDB" id="A0A5E4RN30"/>
<proteinExistence type="inferred from homology"/>
<sequence>MLKKILVSVDGSHASRLAMLEAIEIAQLSHAEIKAIFIVDDSDTLMDNVYIDRAGLLRSMTAYGQDVLDTCRQLCDSAGVPCVTEIVGKPVMKGRIAQTILAQAAGWHADLIALGTHGRRGLARLVVGSVAQGVVNASTKPVLLMRSGEEDQV</sequence>
<evidence type="ECO:0000313" key="3">
    <source>
        <dbReference type="EMBL" id="VVD63288.1"/>
    </source>
</evidence>
<evidence type="ECO:0000259" key="2">
    <source>
        <dbReference type="Pfam" id="PF00582"/>
    </source>
</evidence>
<reference evidence="3 4" key="1">
    <citation type="submission" date="2019-08" db="EMBL/GenBank/DDBJ databases">
        <authorList>
            <person name="Peeters C."/>
        </authorList>
    </citation>
    <scope>NUCLEOTIDE SEQUENCE [LARGE SCALE GENOMIC DNA]</scope>
    <source>
        <strain evidence="3 4">LMG 31010</strain>
    </source>
</reference>
<dbReference type="OrthoDB" id="8547832at2"/>
<dbReference type="Proteomes" id="UP000343335">
    <property type="component" value="Unassembled WGS sequence"/>
</dbReference>
<comment type="similarity">
    <text evidence="1">Belongs to the universal stress protein A family.</text>
</comment>
<organism evidence="3 4">
    <name type="scientific">Pandoraea commovens</name>
    <dbReference type="NCBI Taxonomy" id="2508289"/>
    <lineage>
        <taxon>Bacteria</taxon>
        <taxon>Pseudomonadati</taxon>
        <taxon>Pseudomonadota</taxon>
        <taxon>Betaproteobacteria</taxon>
        <taxon>Burkholderiales</taxon>
        <taxon>Burkholderiaceae</taxon>
        <taxon>Pandoraea</taxon>
    </lineage>
</organism>
<dbReference type="InterPro" id="IPR006016">
    <property type="entry name" value="UspA"/>
</dbReference>
<gene>
    <name evidence="3" type="ORF">PCO31010_00220</name>
</gene>
<dbReference type="EMBL" id="CABPSA010000001">
    <property type="protein sequence ID" value="VVD63288.1"/>
    <property type="molecule type" value="Genomic_DNA"/>
</dbReference>
<feature type="domain" description="UspA" evidence="2">
    <location>
        <begin position="1"/>
        <end position="146"/>
    </location>
</feature>
<evidence type="ECO:0000313" key="4">
    <source>
        <dbReference type="Proteomes" id="UP000343335"/>
    </source>
</evidence>
<protein>
    <submittedName>
        <fullName evidence="3">Universal stress protein UspA</fullName>
    </submittedName>
</protein>
<dbReference type="PANTHER" id="PTHR46268">
    <property type="entry name" value="STRESS RESPONSE PROTEIN NHAX"/>
    <property type="match status" value="1"/>
</dbReference>
<name>A0A5E4RN30_9BURK</name>